<feature type="transmembrane region" description="Helical" evidence="2">
    <location>
        <begin position="555"/>
        <end position="577"/>
    </location>
</feature>
<keyword evidence="2" id="KW-0472">Membrane</keyword>
<keyword evidence="2" id="KW-1133">Transmembrane helix</keyword>
<sequence length="1175" mass="131450">MGQQQQSELLMLRLRNPTRANKNFRVKEWTVPKGFLAETQLVRRPSMPARAVVLGAAVFTRNAFAAAPVVVGREVLKTKGDGMRAVLVNAGKLPTIAYCRQSYSGVDIEPTRVNLWMESKSEIVRLFKDGAPHKAKRILAGEDIVIRVNLGLGEVKVLMFTMDASSQFKSRRWTIPVLLLVFVQMFLVAAIVLIIPLVISYSAMLSSNELSASTGRNVTHSLAVKIQSAEASLALESINSLIKAINEKTLHMYKAISAYNNQSNIDSIFYSFANEVKYTKYDLVMYYGSPDNAYIMLQKSGPKSVWITTPIGYNNPDCRMCQYYQQNYTAINFELARQRNGSAAWGDWDEDSWVFSNFRYDNTSYYCTRRPWYKQAARLSPDNVYPQYTSPYIFAGGTSNLVAGITVARRLTGVYGSDLSFTEMHDMLRKLLQTENSFMYVMTRDGMIVGTSTNESLVDLSTNNLIHANESSSPLTRSTAQYLWALESTSDQSDFTKFDGQRWDLEDLTFQLVAMKEAPYLVIVNGAPKNDYAESINRVHQELEETGRQTVRKSIGISAVGFLLVVAISCFVFYFSVARPLAIITSRMVNATQFEFSAFRDDTVQHSTFIKELSGMESEFNQMVSKFAESVLQTQNIYRVGTDNAFVFRSETTIETIRRKKSLVKNGKKEQRPVSLLWVVFLQTFVVASVVLVIPLVIFLSAIAKCNSLSVAAGAGIANTLAIKIQNLEVSLVMESIGSLIASINENALDMSKIVSVYGNNSNLDSLLYSFANEIKYSKYPLSMYFGTKMGAFIYLRGTGKDSIWVTTPYGFSDPGSRLCETYQQNYTASDWEWVRKRNSSTGFGAWDQDSWAFSGFYPANLTFIPTERPWYRQAARITSFKNAKVQYTEPYIYGSDGKNGFGVAGISSNYPFFDANGQMSGVYGTDISFADMHGTLSKYLNTPNSFMYCITRSGQLVGTSSKESILSAAGGMKFANESTTETTKLTAEFLWDLFPNEDERDFTLLSGRLWEHEGYLFQVRAMEYAPYFVVVNGAPKSDYIGDIDLMMSDLEIALRRNVVLILGVSIAVFAIMVTINCALAYYLINAPIGKITSILRSASSFDFVAYKTMQSQYGNYISELSAMEKVFYTMIAKFAGSIRSSEPSKSRTTSDPNSSPSFPTTTRGRVTLVSLLKK</sequence>
<dbReference type="AlphaFoldDB" id="A0A507ERZ2"/>
<evidence type="ECO:0000256" key="2">
    <source>
        <dbReference type="SAM" id="Phobius"/>
    </source>
</evidence>
<reference evidence="3 4" key="1">
    <citation type="journal article" date="2019" name="Sci. Rep.">
        <title>Comparative genomics of chytrid fungi reveal insights into the obligate biotrophic and pathogenic lifestyle of Synchytrium endobioticum.</title>
        <authorList>
            <person name="van de Vossenberg B.T.L.H."/>
            <person name="Warris S."/>
            <person name="Nguyen H.D.T."/>
            <person name="van Gent-Pelzer M.P.E."/>
            <person name="Joly D.L."/>
            <person name="van de Geest H.C."/>
            <person name="Bonants P.J.M."/>
            <person name="Smith D.S."/>
            <person name="Levesque C.A."/>
            <person name="van der Lee T.A.J."/>
        </authorList>
    </citation>
    <scope>NUCLEOTIDE SEQUENCE [LARGE SCALE GENOMIC DNA]</scope>
    <source>
        <strain evidence="3 4">CBS 675.73</strain>
    </source>
</reference>
<dbReference type="Gene3D" id="3.30.450.20">
    <property type="entry name" value="PAS domain"/>
    <property type="match status" value="1"/>
</dbReference>
<feature type="transmembrane region" description="Helical" evidence="2">
    <location>
        <begin position="177"/>
        <end position="199"/>
    </location>
</feature>
<accession>A0A507ERZ2</accession>
<proteinExistence type="predicted"/>
<dbReference type="Proteomes" id="UP000320333">
    <property type="component" value="Unassembled WGS sequence"/>
</dbReference>
<dbReference type="SUPFAM" id="SSF56266">
    <property type="entry name" value="DmpA/ArgJ-like"/>
    <property type="match status" value="1"/>
</dbReference>
<dbReference type="OrthoDB" id="2148287at2759"/>
<evidence type="ECO:0000313" key="4">
    <source>
        <dbReference type="Proteomes" id="UP000320333"/>
    </source>
</evidence>
<dbReference type="EMBL" id="QEAP01000459">
    <property type="protein sequence ID" value="TPX66095.1"/>
    <property type="molecule type" value="Genomic_DNA"/>
</dbReference>
<feature type="transmembrane region" description="Helical" evidence="2">
    <location>
        <begin position="1059"/>
        <end position="1085"/>
    </location>
</feature>
<dbReference type="InterPro" id="IPR016117">
    <property type="entry name" value="ArgJ-like_dom_sf"/>
</dbReference>
<keyword evidence="4" id="KW-1185">Reference proteome</keyword>
<organism evidence="3 4">
    <name type="scientific">Chytriomyces confervae</name>
    <dbReference type="NCBI Taxonomy" id="246404"/>
    <lineage>
        <taxon>Eukaryota</taxon>
        <taxon>Fungi</taxon>
        <taxon>Fungi incertae sedis</taxon>
        <taxon>Chytridiomycota</taxon>
        <taxon>Chytridiomycota incertae sedis</taxon>
        <taxon>Chytridiomycetes</taxon>
        <taxon>Chytridiales</taxon>
        <taxon>Chytriomycetaceae</taxon>
        <taxon>Chytriomyces</taxon>
    </lineage>
</organism>
<feature type="transmembrane region" description="Helical" evidence="2">
    <location>
        <begin position="676"/>
        <end position="700"/>
    </location>
</feature>
<evidence type="ECO:0000256" key="1">
    <source>
        <dbReference type="SAM" id="MobiDB-lite"/>
    </source>
</evidence>
<evidence type="ECO:0008006" key="5">
    <source>
        <dbReference type="Google" id="ProtNLM"/>
    </source>
</evidence>
<comment type="caution">
    <text evidence="3">The sequence shown here is derived from an EMBL/GenBank/DDBJ whole genome shotgun (WGS) entry which is preliminary data.</text>
</comment>
<name>A0A507ERZ2_9FUNG</name>
<protein>
    <recommendedName>
        <fullName evidence="5">Cache domain-containing protein</fullName>
    </recommendedName>
</protein>
<gene>
    <name evidence="3" type="ORF">CcCBS67573_g07948</name>
</gene>
<evidence type="ECO:0000313" key="3">
    <source>
        <dbReference type="EMBL" id="TPX66095.1"/>
    </source>
</evidence>
<feature type="region of interest" description="Disordered" evidence="1">
    <location>
        <begin position="1141"/>
        <end position="1163"/>
    </location>
</feature>
<dbReference type="Gene3D" id="3.60.70.12">
    <property type="entry name" value="L-amino peptidase D-ALA esterase/amidase"/>
    <property type="match status" value="1"/>
</dbReference>
<keyword evidence="2" id="KW-0812">Transmembrane</keyword>